<feature type="transmembrane region" description="Helical" evidence="1">
    <location>
        <begin position="12"/>
        <end position="33"/>
    </location>
</feature>
<keyword evidence="1" id="KW-1133">Transmembrane helix</keyword>
<gene>
    <name evidence="2" type="ORF">L210DRAFT_942102</name>
</gene>
<organism evidence="2 3">
    <name type="scientific">Boletus edulis BED1</name>
    <dbReference type="NCBI Taxonomy" id="1328754"/>
    <lineage>
        <taxon>Eukaryota</taxon>
        <taxon>Fungi</taxon>
        <taxon>Dikarya</taxon>
        <taxon>Basidiomycota</taxon>
        <taxon>Agaricomycotina</taxon>
        <taxon>Agaricomycetes</taxon>
        <taxon>Agaricomycetidae</taxon>
        <taxon>Boletales</taxon>
        <taxon>Boletineae</taxon>
        <taxon>Boletaceae</taxon>
        <taxon>Boletoideae</taxon>
        <taxon>Boletus</taxon>
    </lineage>
</organism>
<sequence>MGWDLAHGLSALFYPFAFFSVPWTIGFTDFRAVSGIPVAKWHRTMISTTVAPYA</sequence>
<protein>
    <submittedName>
        <fullName evidence="2">Uncharacterized protein</fullName>
    </submittedName>
</protein>
<keyword evidence="1" id="KW-0472">Membrane</keyword>
<evidence type="ECO:0000313" key="2">
    <source>
        <dbReference type="EMBL" id="KAF8430527.1"/>
    </source>
</evidence>
<comment type="caution">
    <text evidence="2">The sequence shown here is derived from an EMBL/GenBank/DDBJ whole genome shotgun (WGS) entry which is preliminary data.</text>
</comment>
<accession>A0AAD4BHC2</accession>
<dbReference type="AlphaFoldDB" id="A0AAD4BHC2"/>
<reference evidence="2" key="2">
    <citation type="journal article" date="2020" name="Nat. Commun.">
        <title>Large-scale genome sequencing of mycorrhizal fungi provides insights into the early evolution of symbiotic traits.</title>
        <authorList>
            <person name="Miyauchi S."/>
            <person name="Kiss E."/>
            <person name="Kuo A."/>
            <person name="Drula E."/>
            <person name="Kohler A."/>
            <person name="Sanchez-Garcia M."/>
            <person name="Morin E."/>
            <person name="Andreopoulos B."/>
            <person name="Barry K.W."/>
            <person name="Bonito G."/>
            <person name="Buee M."/>
            <person name="Carver A."/>
            <person name="Chen C."/>
            <person name="Cichocki N."/>
            <person name="Clum A."/>
            <person name="Culley D."/>
            <person name="Crous P.W."/>
            <person name="Fauchery L."/>
            <person name="Girlanda M."/>
            <person name="Hayes R.D."/>
            <person name="Keri Z."/>
            <person name="LaButti K."/>
            <person name="Lipzen A."/>
            <person name="Lombard V."/>
            <person name="Magnuson J."/>
            <person name="Maillard F."/>
            <person name="Murat C."/>
            <person name="Nolan M."/>
            <person name="Ohm R.A."/>
            <person name="Pangilinan J."/>
            <person name="Pereira M.F."/>
            <person name="Perotto S."/>
            <person name="Peter M."/>
            <person name="Pfister S."/>
            <person name="Riley R."/>
            <person name="Sitrit Y."/>
            <person name="Stielow J.B."/>
            <person name="Szollosi G."/>
            <person name="Zifcakova L."/>
            <person name="Stursova M."/>
            <person name="Spatafora J.W."/>
            <person name="Tedersoo L."/>
            <person name="Vaario L.M."/>
            <person name="Yamada A."/>
            <person name="Yan M."/>
            <person name="Wang P."/>
            <person name="Xu J."/>
            <person name="Bruns T."/>
            <person name="Baldrian P."/>
            <person name="Vilgalys R."/>
            <person name="Dunand C."/>
            <person name="Henrissat B."/>
            <person name="Grigoriev I.V."/>
            <person name="Hibbett D."/>
            <person name="Nagy L.G."/>
            <person name="Martin F.M."/>
        </authorList>
    </citation>
    <scope>NUCLEOTIDE SEQUENCE</scope>
    <source>
        <strain evidence="2">BED1</strain>
    </source>
</reference>
<evidence type="ECO:0000256" key="1">
    <source>
        <dbReference type="SAM" id="Phobius"/>
    </source>
</evidence>
<evidence type="ECO:0000313" key="3">
    <source>
        <dbReference type="Proteomes" id="UP001194468"/>
    </source>
</evidence>
<reference evidence="2" key="1">
    <citation type="submission" date="2019-10" db="EMBL/GenBank/DDBJ databases">
        <authorList>
            <consortium name="DOE Joint Genome Institute"/>
            <person name="Kuo A."/>
            <person name="Miyauchi S."/>
            <person name="Kiss E."/>
            <person name="Drula E."/>
            <person name="Kohler A."/>
            <person name="Sanchez-Garcia M."/>
            <person name="Andreopoulos B."/>
            <person name="Barry K.W."/>
            <person name="Bonito G."/>
            <person name="Buee M."/>
            <person name="Carver A."/>
            <person name="Chen C."/>
            <person name="Cichocki N."/>
            <person name="Clum A."/>
            <person name="Culley D."/>
            <person name="Crous P.W."/>
            <person name="Fauchery L."/>
            <person name="Girlanda M."/>
            <person name="Hayes R."/>
            <person name="Keri Z."/>
            <person name="LaButti K."/>
            <person name="Lipzen A."/>
            <person name="Lombard V."/>
            <person name="Magnuson J."/>
            <person name="Maillard F."/>
            <person name="Morin E."/>
            <person name="Murat C."/>
            <person name="Nolan M."/>
            <person name="Ohm R."/>
            <person name="Pangilinan J."/>
            <person name="Pereira M."/>
            <person name="Perotto S."/>
            <person name="Peter M."/>
            <person name="Riley R."/>
            <person name="Sitrit Y."/>
            <person name="Stielow B."/>
            <person name="Szollosi G."/>
            <person name="Zifcakova L."/>
            <person name="Stursova M."/>
            <person name="Spatafora J.W."/>
            <person name="Tedersoo L."/>
            <person name="Vaario L.-M."/>
            <person name="Yamada A."/>
            <person name="Yan M."/>
            <person name="Wang P."/>
            <person name="Xu J."/>
            <person name="Bruns T."/>
            <person name="Baldrian P."/>
            <person name="Vilgalys R."/>
            <person name="Henrissat B."/>
            <person name="Grigoriev I.V."/>
            <person name="Hibbett D."/>
            <person name="Nagy L.G."/>
            <person name="Martin F.M."/>
        </authorList>
    </citation>
    <scope>NUCLEOTIDE SEQUENCE</scope>
    <source>
        <strain evidence="2">BED1</strain>
    </source>
</reference>
<proteinExistence type="predicted"/>
<name>A0AAD4BHC2_BOLED</name>
<dbReference type="EMBL" id="WHUW01000062">
    <property type="protein sequence ID" value="KAF8430527.1"/>
    <property type="molecule type" value="Genomic_DNA"/>
</dbReference>
<keyword evidence="3" id="KW-1185">Reference proteome</keyword>
<dbReference type="Proteomes" id="UP001194468">
    <property type="component" value="Unassembled WGS sequence"/>
</dbReference>
<keyword evidence="1" id="KW-0812">Transmembrane</keyword>